<dbReference type="Proteomes" id="UP000824162">
    <property type="component" value="Unassembled WGS sequence"/>
</dbReference>
<comment type="caution">
    <text evidence="2">The sequence shown here is derived from an EMBL/GenBank/DDBJ whole genome shotgun (WGS) entry which is preliminary data.</text>
</comment>
<evidence type="ECO:0008006" key="4">
    <source>
        <dbReference type="Google" id="ProtNLM"/>
    </source>
</evidence>
<feature type="transmembrane region" description="Helical" evidence="1">
    <location>
        <begin position="103"/>
        <end position="124"/>
    </location>
</feature>
<accession>A0A9D1PSD4</accession>
<proteinExistence type="predicted"/>
<evidence type="ECO:0000256" key="1">
    <source>
        <dbReference type="SAM" id="Phobius"/>
    </source>
</evidence>
<keyword evidence="1" id="KW-0472">Membrane</keyword>
<protein>
    <recommendedName>
        <fullName evidence="4">Stage II sporulation protein M</fullName>
    </recommendedName>
</protein>
<evidence type="ECO:0000313" key="3">
    <source>
        <dbReference type="Proteomes" id="UP000824162"/>
    </source>
</evidence>
<evidence type="ECO:0000313" key="2">
    <source>
        <dbReference type="EMBL" id="HIV86337.1"/>
    </source>
</evidence>
<feature type="transmembrane region" description="Helical" evidence="1">
    <location>
        <begin position="199"/>
        <end position="223"/>
    </location>
</feature>
<organism evidence="2 3">
    <name type="scientific">Candidatus Monoglobus merdigallinarum</name>
    <dbReference type="NCBI Taxonomy" id="2838698"/>
    <lineage>
        <taxon>Bacteria</taxon>
        <taxon>Bacillati</taxon>
        <taxon>Bacillota</taxon>
        <taxon>Clostridia</taxon>
        <taxon>Monoglobales</taxon>
        <taxon>Monoglobaceae</taxon>
        <taxon>Monoglobus</taxon>
    </lineage>
</organism>
<reference evidence="2" key="1">
    <citation type="journal article" date="2021" name="PeerJ">
        <title>Extensive microbial diversity within the chicken gut microbiome revealed by metagenomics and culture.</title>
        <authorList>
            <person name="Gilroy R."/>
            <person name="Ravi A."/>
            <person name="Getino M."/>
            <person name="Pursley I."/>
            <person name="Horton D.L."/>
            <person name="Alikhan N.F."/>
            <person name="Baker D."/>
            <person name="Gharbi K."/>
            <person name="Hall N."/>
            <person name="Watson M."/>
            <person name="Adriaenssens E.M."/>
            <person name="Foster-Nyarko E."/>
            <person name="Jarju S."/>
            <person name="Secka A."/>
            <person name="Antonio M."/>
            <person name="Oren A."/>
            <person name="Chaudhuri R.R."/>
            <person name="La Ragione R."/>
            <person name="Hildebrand F."/>
            <person name="Pallen M.J."/>
        </authorList>
    </citation>
    <scope>NUCLEOTIDE SEQUENCE</scope>
    <source>
        <strain evidence="2">5790</strain>
    </source>
</reference>
<name>A0A9D1PSD4_9FIRM</name>
<sequence length="239" mass="26145">MKKALNENISGLIVNIGKPQLSRKYKGAAAEFLFRSRIALTVCISVIIAGCIIGGIIYSYLSRDTKNQIFSYMQNYFIGSVVIGAPQAEILKDIFTEHLITGLIILICCIVPYLYPLCFVRLFAKGLSLGFSTVFLVSRYGLKGLVFALASTILCNLPMLLSTVWFILAAGEARTKRRHSALKNKSGRLKALLPGGKQLLRLSALFGIYLILSCVSAVFQGIISYGLLKGLYTIFSANA</sequence>
<dbReference type="EMBL" id="DXIJ01000125">
    <property type="protein sequence ID" value="HIV86337.1"/>
    <property type="molecule type" value="Genomic_DNA"/>
</dbReference>
<keyword evidence="1" id="KW-0812">Transmembrane</keyword>
<gene>
    <name evidence="2" type="ORF">H9900_05975</name>
</gene>
<feature type="transmembrane region" description="Helical" evidence="1">
    <location>
        <begin position="144"/>
        <end position="168"/>
    </location>
</feature>
<dbReference type="AlphaFoldDB" id="A0A9D1PSD4"/>
<reference evidence="2" key="2">
    <citation type="submission" date="2021-04" db="EMBL/GenBank/DDBJ databases">
        <authorList>
            <person name="Gilroy R."/>
        </authorList>
    </citation>
    <scope>NUCLEOTIDE SEQUENCE</scope>
    <source>
        <strain evidence="2">5790</strain>
    </source>
</reference>
<keyword evidence="1" id="KW-1133">Transmembrane helix</keyword>
<feature type="transmembrane region" description="Helical" evidence="1">
    <location>
        <begin position="38"/>
        <end position="61"/>
    </location>
</feature>